<protein>
    <submittedName>
        <fullName evidence="2">Uncharacterized protein</fullName>
    </submittedName>
</protein>
<feature type="compositionally biased region" description="Basic and acidic residues" evidence="1">
    <location>
        <begin position="560"/>
        <end position="574"/>
    </location>
</feature>
<feature type="compositionally biased region" description="Basic and acidic residues" evidence="1">
    <location>
        <begin position="339"/>
        <end position="356"/>
    </location>
</feature>
<organism evidence="2 3">
    <name type="scientific">Ophiostoma piceae (strain UAMH 11346)</name>
    <name type="common">Sap stain fungus</name>
    <dbReference type="NCBI Taxonomy" id="1262450"/>
    <lineage>
        <taxon>Eukaryota</taxon>
        <taxon>Fungi</taxon>
        <taxon>Dikarya</taxon>
        <taxon>Ascomycota</taxon>
        <taxon>Pezizomycotina</taxon>
        <taxon>Sordariomycetes</taxon>
        <taxon>Sordariomycetidae</taxon>
        <taxon>Ophiostomatales</taxon>
        <taxon>Ophiostomataceae</taxon>
        <taxon>Ophiostoma</taxon>
    </lineage>
</organism>
<feature type="compositionally biased region" description="Low complexity" evidence="1">
    <location>
        <begin position="234"/>
        <end position="264"/>
    </location>
</feature>
<reference evidence="2 3" key="1">
    <citation type="journal article" date="2013" name="BMC Genomics">
        <title>The genome and transcriptome of the pine saprophyte Ophiostoma piceae, and a comparison with the bark beetle-associated pine pathogen Grosmannia clavigera.</title>
        <authorList>
            <person name="Haridas S."/>
            <person name="Wang Y."/>
            <person name="Lim L."/>
            <person name="Massoumi Alamouti S."/>
            <person name="Jackman S."/>
            <person name="Docking R."/>
            <person name="Robertson G."/>
            <person name="Birol I."/>
            <person name="Bohlmann J."/>
            <person name="Breuil C."/>
        </authorList>
    </citation>
    <scope>NUCLEOTIDE SEQUENCE [LARGE SCALE GENOMIC DNA]</scope>
    <source>
        <strain evidence="2 3">UAMH 11346</strain>
    </source>
</reference>
<name>S3BXA4_OPHP1</name>
<dbReference type="OrthoDB" id="428854at2759"/>
<feature type="region of interest" description="Disordered" evidence="1">
    <location>
        <begin position="234"/>
        <end position="517"/>
    </location>
</feature>
<accession>S3BXA4</accession>
<feature type="compositionally biased region" description="Polar residues" evidence="1">
    <location>
        <begin position="1"/>
        <end position="11"/>
    </location>
</feature>
<feature type="compositionally biased region" description="Low complexity" evidence="1">
    <location>
        <begin position="503"/>
        <end position="512"/>
    </location>
</feature>
<dbReference type="STRING" id="1262450.S3BXA4"/>
<dbReference type="OMA" id="AFTRMLM"/>
<evidence type="ECO:0000313" key="2">
    <source>
        <dbReference type="EMBL" id="EPE05167.1"/>
    </source>
</evidence>
<dbReference type="eggNOG" id="ENOG502R2EP">
    <property type="taxonomic scope" value="Eukaryota"/>
</dbReference>
<dbReference type="HOGENOM" id="CLU_022034_0_0_1"/>
<proteinExistence type="predicted"/>
<feature type="compositionally biased region" description="Pro residues" evidence="1">
    <location>
        <begin position="109"/>
        <end position="118"/>
    </location>
</feature>
<feature type="region of interest" description="Disordered" evidence="1">
    <location>
        <begin position="541"/>
        <end position="649"/>
    </location>
</feature>
<keyword evidence="3" id="KW-1185">Reference proteome</keyword>
<dbReference type="AlphaFoldDB" id="S3BXA4"/>
<feature type="compositionally biased region" description="Polar residues" evidence="1">
    <location>
        <begin position="176"/>
        <end position="192"/>
    </location>
</feature>
<sequence>MAEPPLSSNNPFRRKPAASASASQPSQTTTTTSTTANFDSSGASGLFAHASFSPASSSAQKHPTGDEFRQQLQSFLPSSSSAAEAPPPSTSFAISTTRTKPVKKVRVQSPPPSPPSSPSLPSSPSSVDGDFEARFPASGVITQPTPLRPGLATLEHGDYSDSDDDTAAAQTTETTRPIQTIQHPHNPFQRTLSDLEPAKNDGAGEALGGGATIAGGPKALDVDAFSRLLLTGQGPVPAAAPAAPAAQAPVGAASPDAKAAARPTPRVKPPPPPPSSRHGKLIKPTEVGLSSTQTEPRSRSGSGSGSGSGNGHADAGKPLPPRPTRRRSLSGGAASISEDDNKDREYKQDKHEDKDTNASSSDSDDAPEPRPLTPPNASHAAAASEVSDLGLLPPASTVTVAASTAKTAATPKKPTPAPPPRRQPHARSDSHHLPQPQLSVQRDRSPGASPRSSLDSARGSFSLHPPSGAAAPAPPPPRRGGHASRPSVSLGVDFDKLSPGATSSSSNSSSHSLQAAAPTAVHIAVPTIVNTAVPAAAPTAALAPLKHSKPPPPPARHASVRKDRADRPDREKRLSKLPSSNLALGLAPTSSSAAHHPPPPPPRQRGSSRGSMDGPGALPATPRQVSGEGVRRVVGTAEEEKTEDGPSAATDILADLDALQREVDALRGQFGNF</sequence>
<dbReference type="EMBL" id="KE148157">
    <property type="protein sequence ID" value="EPE05167.1"/>
    <property type="molecule type" value="Genomic_DNA"/>
</dbReference>
<dbReference type="Proteomes" id="UP000016923">
    <property type="component" value="Unassembled WGS sequence"/>
</dbReference>
<feature type="compositionally biased region" description="Pro residues" evidence="1">
    <location>
        <begin position="266"/>
        <end position="275"/>
    </location>
</feature>
<gene>
    <name evidence="2" type="ORF">F503_03772</name>
</gene>
<feature type="compositionally biased region" description="Low complexity" evidence="1">
    <location>
        <begin position="17"/>
        <end position="36"/>
    </location>
</feature>
<feature type="compositionally biased region" description="Low complexity" evidence="1">
    <location>
        <begin position="47"/>
        <end position="59"/>
    </location>
</feature>
<dbReference type="VEuPathDB" id="FungiDB:F503_03772"/>
<feature type="compositionally biased region" description="Low complexity" evidence="1">
    <location>
        <begin position="393"/>
        <end position="412"/>
    </location>
</feature>
<evidence type="ECO:0000313" key="3">
    <source>
        <dbReference type="Proteomes" id="UP000016923"/>
    </source>
</evidence>
<feature type="compositionally biased region" description="Low complexity" evidence="1">
    <location>
        <begin position="74"/>
        <end position="84"/>
    </location>
</feature>
<feature type="region of interest" description="Disordered" evidence="1">
    <location>
        <begin position="1"/>
        <end position="217"/>
    </location>
</feature>
<evidence type="ECO:0000256" key="1">
    <source>
        <dbReference type="SAM" id="MobiDB-lite"/>
    </source>
</evidence>